<dbReference type="CDD" id="cd07187">
    <property type="entry name" value="YvcK_like"/>
    <property type="match status" value="1"/>
</dbReference>
<proteinExistence type="predicted"/>
<keyword evidence="1" id="KW-0963">Cytoplasm</keyword>
<dbReference type="Pfam" id="PF01933">
    <property type="entry name" value="CofD"/>
    <property type="match status" value="1"/>
</dbReference>
<comment type="caution">
    <text evidence="2">The sequence shown here is derived from an EMBL/GenBank/DDBJ whole genome shotgun (WGS) entry which is preliminary data.</text>
</comment>
<evidence type="ECO:0008006" key="4">
    <source>
        <dbReference type="Google" id="ProtNLM"/>
    </source>
</evidence>
<dbReference type="InterPro" id="IPR002882">
    <property type="entry name" value="CofD"/>
</dbReference>
<organism evidence="2 3">
    <name type="scientific">Mesotoga prima</name>
    <dbReference type="NCBI Taxonomy" id="1184387"/>
    <lineage>
        <taxon>Bacteria</taxon>
        <taxon>Thermotogati</taxon>
        <taxon>Thermotogota</taxon>
        <taxon>Thermotogae</taxon>
        <taxon>Kosmotogales</taxon>
        <taxon>Kosmotogaceae</taxon>
        <taxon>Mesotoga</taxon>
    </lineage>
</organism>
<feature type="non-terminal residue" evidence="2">
    <location>
        <position position="180"/>
    </location>
</feature>
<dbReference type="InterPro" id="IPR010119">
    <property type="entry name" value="Gluconeogen_factor"/>
</dbReference>
<evidence type="ECO:0000256" key="1">
    <source>
        <dbReference type="ARBA" id="ARBA00022490"/>
    </source>
</evidence>
<protein>
    <recommendedName>
        <fullName evidence="4">YvcK family protein</fullName>
    </recommendedName>
</protein>
<dbReference type="Gene3D" id="3.40.50.10680">
    <property type="entry name" value="CofD-like domains"/>
    <property type="match status" value="1"/>
</dbReference>
<evidence type="ECO:0000313" key="2">
    <source>
        <dbReference type="EMBL" id="KUK79554.1"/>
    </source>
</evidence>
<sequence length="180" mass="19179">MSKTVLIGGGTGLSTFARVLKHYDSSLTLVVAVTDDGGSSGFLREAMSMPPPGDVRNNVIALADDEEFLTKVFSYRFEARAMNGHSLGNIIIAGLTEMFQSFPEAVLAASRMLKIKGRVLPVADDLVHLVAEIDDGSFIKGESRISAAGKRIERVFLDKAVKALPEVLGAIESAKTVIVG</sequence>
<evidence type="ECO:0000313" key="3">
    <source>
        <dbReference type="Proteomes" id="UP000054092"/>
    </source>
</evidence>
<dbReference type="AlphaFoldDB" id="A0A117M1T7"/>
<dbReference type="Proteomes" id="UP000054092">
    <property type="component" value="Unassembled WGS sequence"/>
</dbReference>
<dbReference type="SUPFAM" id="SSF142338">
    <property type="entry name" value="CofD-like"/>
    <property type="match status" value="1"/>
</dbReference>
<accession>A0A117M1T7</accession>
<dbReference type="GO" id="GO:0043743">
    <property type="term" value="F:LPPG:FO 2-phospho-L-lactate transferase activity"/>
    <property type="evidence" value="ECO:0007669"/>
    <property type="project" value="InterPro"/>
</dbReference>
<dbReference type="EMBL" id="LGGP01000254">
    <property type="protein sequence ID" value="KUK79554.1"/>
    <property type="molecule type" value="Genomic_DNA"/>
</dbReference>
<name>A0A117M1T7_9BACT</name>
<dbReference type="PANTHER" id="PTHR30135">
    <property type="entry name" value="UNCHARACTERIZED PROTEIN YVCK-RELATED"/>
    <property type="match status" value="1"/>
</dbReference>
<dbReference type="InterPro" id="IPR038136">
    <property type="entry name" value="CofD-like_dom_sf"/>
</dbReference>
<reference evidence="3" key="1">
    <citation type="journal article" date="2015" name="MBio">
        <title>Genome-Resolved Metagenomic Analysis Reveals Roles for Candidate Phyla and Other Microbial Community Members in Biogeochemical Transformations in Oil Reservoirs.</title>
        <authorList>
            <person name="Hu P."/>
            <person name="Tom L."/>
            <person name="Singh A."/>
            <person name="Thomas B.C."/>
            <person name="Baker B.J."/>
            <person name="Piceno Y.M."/>
            <person name="Andersen G.L."/>
            <person name="Banfield J.F."/>
        </authorList>
    </citation>
    <scope>NUCLEOTIDE SEQUENCE [LARGE SCALE GENOMIC DNA]</scope>
</reference>
<dbReference type="PANTHER" id="PTHR30135:SF3">
    <property type="entry name" value="GLUCONEOGENESIS FACTOR-RELATED"/>
    <property type="match status" value="1"/>
</dbReference>
<gene>
    <name evidence="2" type="ORF">XD94_1344</name>
</gene>
<dbReference type="NCBIfam" id="TIGR01826">
    <property type="entry name" value="CofD_related"/>
    <property type="match status" value="1"/>
</dbReference>